<sequence length="788" mass="86444">MGALIDRRALLAAIGATATGPAAFATEPSIPPQPYFEGVDRVIAALERLGAPISDRVRSRIATLAGAGTSASVAEAEALLAPHVLLNGSLNGSSVGRAEQGGATPTLIEQGWRVFLIRVENPSAQVLPLAITPSAASIGRRSGSGAARALPPGGYTVRAEASLQRPWIVYEFADGNPLSGAAVEYKVVQVYSRDRGRRRSEIVLISGADPGLSSPRAYLARFSDPIPIIFEATPSNDVVLRIRDQHGESCMASVITRDSQSRIFPLQGMRVAPDLFFQPQIYRATGETVRLPDGPYTIESWRGPEYLKSTQSFHVARGRRAVDIQLQRWIDPSEWGWYSGDPHIHASGCAHYDNPTEGVTPETMIRHVRGEALSMADVLTWGPGYYYQRQFFSGRAVSPPATLEHPEFQEANNSEWRPRPTAQDDESWLRYGVEVSGFPSSHSGHVSLLRLADQNYPGASAIEDWPSWCLPILQWGKAQNAIVGFTHSALGLRTQSNELPNYEIPQFDSIGANEAIIDVTHDALDFISGCQFPPAWELNIWYHLLNCGYRLGFLGETDFPCITGERPGHGRTYVQMPERPVDDAGYNAWISNLKLGKVYSGDGRSHFLAFSVNGHPQGTANVALSTSGAVQVEATICARLESEQTDETRSIRDARGTWSIWHLEKARIGDTRTVMVELVVNGQVAAQAPLEADGEPHDLRFSVALERSSWVALRILPSGHTHPIFVTVAEQPIRASRRSAEWCRQCVDKIWDEKRPFIRESEQGAARAAYDHARRAYDAIISESEAGT</sequence>
<evidence type="ECO:0000313" key="1">
    <source>
        <dbReference type="EMBL" id="QGZ94907.1"/>
    </source>
</evidence>
<reference evidence="2" key="1">
    <citation type="submission" date="2019-12" db="EMBL/GenBank/DDBJ databases">
        <title>Complete genome of Terracaulis silvestris 0127_4.</title>
        <authorList>
            <person name="Vieira S."/>
            <person name="Riedel T."/>
            <person name="Sproer C."/>
            <person name="Pascual J."/>
            <person name="Boedeker C."/>
            <person name="Overmann J."/>
        </authorList>
    </citation>
    <scope>NUCLEOTIDE SEQUENCE [LARGE SCALE GENOMIC DNA]</scope>
    <source>
        <strain evidence="2">0127_4</strain>
    </source>
</reference>
<dbReference type="AlphaFoldDB" id="A0A6I6MQ42"/>
<gene>
    <name evidence="1" type="ORF">DSM104635_01742</name>
</gene>
<protein>
    <submittedName>
        <fullName evidence="1">Uncharacterized protein</fullName>
    </submittedName>
</protein>
<organism evidence="1 2">
    <name type="scientific">Terricaulis silvestris</name>
    <dbReference type="NCBI Taxonomy" id="2686094"/>
    <lineage>
        <taxon>Bacteria</taxon>
        <taxon>Pseudomonadati</taxon>
        <taxon>Pseudomonadota</taxon>
        <taxon>Alphaproteobacteria</taxon>
        <taxon>Caulobacterales</taxon>
        <taxon>Caulobacteraceae</taxon>
        <taxon>Terricaulis</taxon>
    </lineage>
</organism>
<dbReference type="KEGG" id="tsv:DSM104635_01742"/>
<dbReference type="NCBIfam" id="NF038032">
    <property type="entry name" value="CehA_McbA_metalo"/>
    <property type="match status" value="1"/>
</dbReference>
<proteinExistence type="predicted"/>
<dbReference type="EMBL" id="CP047045">
    <property type="protein sequence ID" value="QGZ94907.1"/>
    <property type="molecule type" value="Genomic_DNA"/>
</dbReference>
<keyword evidence="2" id="KW-1185">Reference proteome</keyword>
<name>A0A6I6MQ42_9CAUL</name>
<accession>A0A6I6MQ42</accession>
<dbReference type="Proteomes" id="UP000431269">
    <property type="component" value="Chromosome"/>
</dbReference>
<dbReference type="RefSeq" id="WP_158765809.1">
    <property type="nucleotide sequence ID" value="NZ_CP047045.1"/>
</dbReference>
<evidence type="ECO:0000313" key="2">
    <source>
        <dbReference type="Proteomes" id="UP000431269"/>
    </source>
</evidence>